<dbReference type="InterPro" id="IPR014001">
    <property type="entry name" value="Helicase_ATP-bd"/>
</dbReference>
<proteinExistence type="predicted"/>
<dbReference type="Pfam" id="PF00271">
    <property type="entry name" value="Helicase_C"/>
    <property type="match status" value="1"/>
</dbReference>
<keyword evidence="7" id="KW-0694">RNA-binding</keyword>
<dbReference type="CDD" id="cd17958">
    <property type="entry name" value="DEADc_DDX43_DDX53"/>
    <property type="match status" value="1"/>
</dbReference>
<dbReference type="InterPro" id="IPR004088">
    <property type="entry name" value="KH_dom_type_1"/>
</dbReference>
<feature type="region of interest" description="Disordered" evidence="8">
    <location>
        <begin position="874"/>
        <end position="940"/>
    </location>
</feature>
<keyword evidence="2" id="KW-0547">Nucleotide-binding</keyword>
<feature type="region of interest" description="Disordered" evidence="8">
    <location>
        <begin position="272"/>
        <end position="326"/>
    </location>
</feature>
<name>A0AAD9IZ40_9ANNE</name>
<dbReference type="PROSITE" id="PS51192">
    <property type="entry name" value="HELICASE_ATP_BIND_1"/>
    <property type="match status" value="1"/>
</dbReference>
<dbReference type="InterPro" id="IPR036612">
    <property type="entry name" value="KH_dom_type_1_sf"/>
</dbReference>
<dbReference type="GO" id="GO:0016787">
    <property type="term" value="F:hydrolase activity"/>
    <property type="evidence" value="ECO:0007669"/>
    <property type="project" value="UniProtKB-KW"/>
</dbReference>
<evidence type="ECO:0000259" key="9">
    <source>
        <dbReference type="PROSITE" id="PS51192"/>
    </source>
</evidence>
<evidence type="ECO:0000259" key="10">
    <source>
        <dbReference type="PROSITE" id="PS51194"/>
    </source>
</evidence>
<evidence type="ECO:0000256" key="7">
    <source>
        <dbReference type="PROSITE-ProRule" id="PRU00117"/>
    </source>
</evidence>
<gene>
    <name evidence="11" type="ORF">LSH36_920g01015</name>
</gene>
<dbReference type="GO" id="GO:0003723">
    <property type="term" value="F:RNA binding"/>
    <property type="evidence" value="ECO:0007669"/>
    <property type="project" value="UniProtKB-UniRule"/>
</dbReference>
<dbReference type="Gene3D" id="3.40.50.300">
    <property type="entry name" value="P-loop containing nucleotide triphosphate hydrolases"/>
    <property type="match status" value="2"/>
</dbReference>
<evidence type="ECO:0000256" key="6">
    <source>
        <dbReference type="ARBA" id="ARBA00047984"/>
    </source>
</evidence>
<dbReference type="Pfam" id="PF00270">
    <property type="entry name" value="DEAD"/>
    <property type="match status" value="1"/>
</dbReference>
<dbReference type="Pfam" id="PF00013">
    <property type="entry name" value="KH_1"/>
    <property type="match status" value="3"/>
</dbReference>
<dbReference type="SMART" id="SM00322">
    <property type="entry name" value="KH"/>
    <property type="match status" value="3"/>
</dbReference>
<dbReference type="EC" id="3.6.4.13" evidence="1"/>
<dbReference type="InterPro" id="IPR004087">
    <property type="entry name" value="KH_dom"/>
</dbReference>
<dbReference type="EMBL" id="JAODUP010000920">
    <property type="protein sequence ID" value="KAK2142730.1"/>
    <property type="molecule type" value="Genomic_DNA"/>
</dbReference>
<keyword evidence="4" id="KW-0347">Helicase</keyword>
<dbReference type="GO" id="GO:0003724">
    <property type="term" value="F:RNA helicase activity"/>
    <property type="evidence" value="ECO:0007669"/>
    <property type="project" value="UniProtKB-EC"/>
</dbReference>
<feature type="domain" description="Helicase C-terminal" evidence="10">
    <location>
        <begin position="732"/>
        <end position="878"/>
    </location>
</feature>
<evidence type="ECO:0000256" key="8">
    <source>
        <dbReference type="SAM" id="MobiDB-lite"/>
    </source>
</evidence>
<dbReference type="InterPro" id="IPR001650">
    <property type="entry name" value="Helicase_C-like"/>
</dbReference>
<dbReference type="CDD" id="cd00105">
    <property type="entry name" value="KH-I"/>
    <property type="match status" value="2"/>
</dbReference>
<comment type="caution">
    <text evidence="11">The sequence shown here is derived from an EMBL/GenBank/DDBJ whole genome shotgun (WGS) entry which is preliminary data.</text>
</comment>
<dbReference type="AlphaFoldDB" id="A0AAD9IZ40"/>
<keyword evidence="3" id="KW-0378">Hydrolase</keyword>
<evidence type="ECO:0000256" key="4">
    <source>
        <dbReference type="ARBA" id="ARBA00022806"/>
    </source>
</evidence>
<accession>A0AAD9IZ40</accession>
<keyword evidence="12" id="KW-1185">Reference proteome</keyword>
<dbReference type="PROSITE" id="PS50084">
    <property type="entry name" value="KH_TYPE_1"/>
    <property type="match status" value="3"/>
</dbReference>
<evidence type="ECO:0000313" key="11">
    <source>
        <dbReference type="EMBL" id="KAK2142730.1"/>
    </source>
</evidence>
<organism evidence="11 12">
    <name type="scientific">Paralvinella palmiformis</name>
    <dbReference type="NCBI Taxonomy" id="53620"/>
    <lineage>
        <taxon>Eukaryota</taxon>
        <taxon>Metazoa</taxon>
        <taxon>Spiralia</taxon>
        <taxon>Lophotrochozoa</taxon>
        <taxon>Annelida</taxon>
        <taxon>Polychaeta</taxon>
        <taxon>Sedentaria</taxon>
        <taxon>Canalipalpata</taxon>
        <taxon>Terebellida</taxon>
        <taxon>Terebelliformia</taxon>
        <taxon>Alvinellidae</taxon>
        <taxon>Paralvinella</taxon>
    </lineage>
</organism>
<dbReference type="InterPro" id="IPR011545">
    <property type="entry name" value="DEAD/DEAH_box_helicase_dom"/>
</dbReference>
<feature type="compositionally biased region" description="Basic and acidic residues" evidence="8">
    <location>
        <begin position="297"/>
        <end position="307"/>
    </location>
</feature>
<dbReference type="SMART" id="SM00487">
    <property type="entry name" value="DEXDc"/>
    <property type="match status" value="1"/>
</dbReference>
<evidence type="ECO:0000256" key="3">
    <source>
        <dbReference type="ARBA" id="ARBA00022801"/>
    </source>
</evidence>
<dbReference type="FunFam" id="3.40.50.300:FF:000079">
    <property type="entry name" value="probable ATP-dependent RNA helicase DDX17"/>
    <property type="match status" value="1"/>
</dbReference>
<feature type="compositionally biased region" description="Basic and acidic residues" evidence="8">
    <location>
        <begin position="880"/>
        <end position="898"/>
    </location>
</feature>
<dbReference type="FunFam" id="3.40.50.300:FF:000008">
    <property type="entry name" value="ATP-dependent RNA helicase RhlB"/>
    <property type="match status" value="1"/>
</dbReference>
<dbReference type="SUPFAM" id="SSF54791">
    <property type="entry name" value="Eukaryotic type KH-domain (KH-domain type I)"/>
    <property type="match status" value="3"/>
</dbReference>
<dbReference type="SMART" id="SM00490">
    <property type="entry name" value="HELICc"/>
    <property type="match status" value="1"/>
</dbReference>
<protein>
    <recommendedName>
        <fullName evidence="1">RNA helicase</fullName>
        <ecNumber evidence="1">3.6.4.13</ecNumber>
    </recommendedName>
</protein>
<evidence type="ECO:0000313" key="12">
    <source>
        <dbReference type="Proteomes" id="UP001208570"/>
    </source>
</evidence>
<feature type="domain" description="Helicase ATP-binding" evidence="9">
    <location>
        <begin position="529"/>
        <end position="704"/>
    </location>
</feature>
<reference evidence="11" key="1">
    <citation type="journal article" date="2023" name="Mol. Biol. Evol.">
        <title>Third-Generation Sequencing Reveals the Adaptive Role of the Epigenome in Three Deep-Sea Polychaetes.</title>
        <authorList>
            <person name="Perez M."/>
            <person name="Aroh O."/>
            <person name="Sun Y."/>
            <person name="Lan Y."/>
            <person name="Juniper S.K."/>
            <person name="Young C.R."/>
            <person name="Angers B."/>
            <person name="Qian P.Y."/>
        </authorList>
    </citation>
    <scope>NUCLEOTIDE SEQUENCE</scope>
    <source>
        <strain evidence="11">P08H-3</strain>
    </source>
</reference>
<dbReference type="CDD" id="cd18787">
    <property type="entry name" value="SF2_C_DEAD"/>
    <property type="match status" value="1"/>
</dbReference>
<sequence>MYSNRSRNGQPSRSQNYAESLITEDWDSELNTETEGSYQTEISAADSKYNNDINAGVSEASYVNSPVQTAVYTNTYYNSNQSRSGHDYRHEAQNNDDRTYRRDRISRNDYQHESGNMIIEVPSREIRRIIGRGGSKIKELERDSGCRIKINKEQDNGTMAGIDLIGSQEAQNAAQQMINDLVSSSHNSGYVDSRGRGRAFRNQGGGGTSGGDFHYGNDNGAERMLEVEVASQDIAKIIGRGGCKIRELQEESGTRIKINRERDDGVMAIVEIQGSKEGQQKAKQAIEDLTASRGHHSSYDRGPREDGSEANSHHSGGGFGNRRTWGDDDLEIEIPTKDVARIIGKGGTKIRELQEKSGANIKIGEDRNFGLVTAVQIRGSKEAQMCAKQLIEEYLDPNNTPDMYENLKGLASKLPEPEARPKINWTMINEKSAEYERERWKDIPPIEKNFYIEHPDVTNMDPDFVKKIRKENNNIMVFDLHENNEGIIPNPAITFEQAFEHYPDILGEIKKAGFQEPSPIQKQAWPIALQGIDLIGIAQGCVCTGTGKTLAFLLPAFIHIEGQPVPRSEREGPTVLVLSPTRELALQIESEVAKYSYRGIKCCCVYGGGNRREQIQTVSKGVEIVVATPGRLNDLINNGILSLKSVTYLVLDEADRMLDMGFEPEIKKVLLDIRPDRHTIMTSATWPDGVRRLASSYLKNPMQVFVGSLDLAAVHSVHQKVEIIDEDLKKERLTEFLIEELGPEDKVIVFVGRKVTADDISSDLALQDIPCQCIHGDREQSDREQAIKDLKDGSVRILVATDVASRGLDIKDITHVFNYDFPRNIEEYVHRVGRTGRAGRSGTAITLMTRNDWRQAKPLIEIMEEAGQRVPDEIYSMSQRYDDFRERQRERREEERSSGRSSAFSGFADGRGNRPGRGSRGRRGRFDGATVASFDDPFSF</sequence>
<evidence type="ECO:0000256" key="5">
    <source>
        <dbReference type="ARBA" id="ARBA00022840"/>
    </source>
</evidence>
<comment type="catalytic activity">
    <reaction evidence="6">
        <text>ATP + H2O = ADP + phosphate + H(+)</text>
        <dbReference type="Rhea" id="RHEA:13065"/>
        <dbReference type="ChEBI" id="CHEBI:15377"/>
        <dbReference type="ChEBI" id="CHEBI:15378"/>
        <dbReference type="ChEBI" id="CHEBI:30616"/>
        <dbReference type="ChEBI" id="CHEBI:43474"/>
        <dbReference type="ChEBI" id="CHEBI:456216"/>
        <dbReference type="EC" id="3.6.4.13"/>
    </reaction>
</comment>
<dbReference type="InterPro" id="IPR000629">
    <property type="entry name" value="RNA-helicase_DEAD-box_CS"/>
</dbReference>
<dbReference type="PROSITE" id="PS00039">
    <property type="entry name" value="DEAD_ATP_HELICASE"/>
    <property type="match status" value="1"/>
</dbReference>
<evidence type="ECO:0000256" key="2">
    <source>
        <dbReference type="ARBA" id="ARBA00022741"/>
    </source>
</evidence>
<dbReference type="Proteomes" id="UP001208570">
    <property type="component" value="Unassembled WGS sequence"/>
</dbReference>
<dbReference type="Gene3D" id="3.30.1370.10">
    <property type="entry name" value="K Homology domain, type 1"/>
    <property type="match status" value="3"/>
</dbReference>
<dbReference type="GO" id="GO:0005524">
    <property type="term" value="F:ATP binding"/>
    <property type="evidence" value="ECO:0007669"/>
    <property type="project" value="UniProtKB-KW"/>
</dbReference>
<dbReference type="PANTHER" id="PTHR47958">
    <property type="entry name" value="ATP-DEPENDENT RNA HELICASE DBP3"/>
    <property type="match status" value="1"/>
</dbReference>
<dbReference type="InterPro" id="IPR027417">
    <property type="entry name" value="P-loop_NTPase"/>
</dbReference>
<dbReference type="PROSITE" id="PS51194">
    <property type="entry name" value="HELICASE_CTER"/>
    <property type="match status" value="1"/>
</dbReference>
<dbReference type="SUPFAM" id="SSF52540">
    <property type="entry name" value="P-loop containing nucleoside triphosphate hydrolases"/>
    <property type="match status" value="1"/>
</dbReference>
<evidence type="ECO:0000256" key="1">
    <source>
        <dbReference type="ARBA" id="ARBA00012552"/>
    </source>
</evidence>
<keyword evidence="5" id="KW-0067">ATP-binding</keyword>